<keyword evidence="8" id="KW-1185">Reference proteome</keyword>
<dbReference type="FunFam" id="2.40.10.10:FF:000054">
    <property type="entry name" value="Complement C1r subcomponent"/>
    <property type="match status" value="1"/>
</dbReference>
<dbReference type="GO" id="GO:0006508">
    <property type="term" value="P:proteolysis"/>
    <property type="evidence" value="ECO:0007669"/>
    <property type="project" value="InterPro"/>
</dbReference>
<sequence>MKIIGRQTCNNLFNEDDTYNGLVTDRMICAGDIEEKKSACYGDSGGPLVHNGTLIGVVSWGEGDCRKYVSAYADVGYFSTWIKEKGGL</sequence>
<dbReference type="SUPFAM" id="SSF50494">
    <property type="entry name" value="Trypsin-like serine proteases"/>
    <property type="match status" value="1"/>
</dbReference>
<keyword evidence="3" id="KW-0732">Signal</keyword>
<comment type="subcellular location">
    <subcellularLocation>
        <location evidence="1">Secreted</location>
    </subcellularLocation>
</comment>
<name>A0A9P0E596_DIABA</name>
<proteinExistence type="predicted"/>
<organism evidence="7 8">
    <name type="scientific">Diabrotica balteata</name>
    <name type="common">Banded cucumber beetle</name>
    <dbReference type="NCBI Taxonomy" id="107213"/>
    <lineage>
        <taxon>Eukaryota</taxon>
        <taxon>Metazoa</taxon>
        <taxon>Ecdysozoa</taxon>
        <taxon>Arthropoda</taxon>
        <taxon>Hexapoda</taxon>
        <taxon>Insecta</taxon>
        <taxon>Pterygota</taxon>
        <taxon>Neoptera</taxon>
        <taxon>Endopterygota</taxon>
        <taxon>Coleoptera</taxon>
        <taxon>Polyphaga</taxon>
        <taxon>Cucujiformia</taxon>
        <taxon>Chrysomeloidea</taxon>
        <taxon>Chrysomelidae</taxon>
        <taxon>Galerucinae</taxon>
        <taxon>Diabroticina</taxon>
        <taxon>Diabroticites</taxon>
        <taxon>Diabrotica</taxon>
    </lineage>
</organism>
<keyword evidence="4" id="KW-1015">Disulfide bond</keyword>
<dbReference type="InterPro" id="IPR001254">
    <property type="entry name" value="Trypsin_dom"/>
</dbReference>
<evidence type="ECO:0000256" key="4">
    <source>
        <dbReference type="ARBA" id="ARBA00023157"/>
    </source>
</evidence>
<dbReference type="AlphaFoldDB" id="A0A9P0E596"/>
<dbReference type="GO" id="GO:0004252">
    <property type="term" value="F:serine-type endopeptidase activity"/>
    <property type="evidence" value="ECO:0007669"/>
    <property type="project" value="InterPro"/>
</dbReference>
<dbReference type="GO" id="GO:0005576">
    <property type="term" value="C:extracellular region"/>
    <property type="evidence" value="ECO:0007669"/>
    <property type="project" value="UniProtKB-SubCell"/>
</dbReference>
<dbReference type="Pfam" id="PF00089">
    <property type="entry name" value="Trypsin"/>
    <property type="match status" value="1"/>
</dbReference>
<dbReference type="InterPro" id="IPR033116">
    <property type="entry name" value="TRYPSIN_SER"/>
</dbReference>
<dbReference type="PANTHER" id="PTHR24253:SF153">
    <property type="entry name" value="SERINE PROTEASE HEPSIN"/>
    <property type="match status" value="1"/>
</dbReference>
<keyword evidence="2" id="KW-0964">Secreted</keyword>
<dbReference type="PROSITE" id="PS50240">
    <property type="entry name" value="TRYPSIN_DOM"/>
    <property type="match status" value="1"/>
</dbReference>
<keyword evidence="5" id="KW-0325">Glycoprotein</keyword>
<dbReference type="OrthoDB" id="6745777at2759"/>
<dbReference type="EMBL" id="OU898282">
    <property type="protein sequence ID" value="CAH1283037.1"/>
    <property type="molecule type" value="Genomic_DNA"/>
</dbReference>
<evidence type="ECO:0000313" key="7">
    <source>
        <dbReference type="EMBL" id="CAH1283037.1"/>
    </source>
</evidence>
<evidence type="ECO:0000256" key="5">
    <source>
        <dbReference type="ARBA" id="ARBA00023180"/>
    </source>
</evidence>
<dbReference type="PROSITE" id="PS00135">
    <property type="entry name" value="TRYPSIN_SER"/>
    <property type="match status" value="1"/>
</dbReference>
<evidence type="ECO:0000256" key="3">
    <source>
        <dbReference type="ARBA" id="ARBA00022729"/>
    </source>
</evidence>
<dbReference type="PANTHER" id="PTHR24253">
    <property type="entry name" value="TRANSMEMBRANE PROTEASE SERINE"/>
    <property type="match status" value="1"/>
</dbReference>
<feature type="domain" description="Peptidase S1" evidence="6">
    <location>
        <begin position="1"/>
        <end position="87"/>
    </location>
</feature>
<evidence type="ECO:0000313" key="8">
    <source>
        <dbReference type="Proteomes" id="UP001153709"/>
    </source>
</evidence>
<evidence type="ECO:0000256" key="2">
    <source>
        <dbReference type="ARBA" id="ARBA00022525"/>
    </source>
</evidence>
<dbReference type="Gene3D" id="2.40.10.10">
    <property type="entry name" value="Trypsin-like serine proteases"/>
    <property type="match status" value="1"/>
</dbReference>
<protein>
    <recommendedName>
        <fullName evidence="6">Peptidase S1 domain-containing protein</fullName>
    </recommendedName>
</protein>
<dbReference type="InterPro" id="IPR043504">
    <property type="entry name" value="Peptidase_S1_PA_chymotrypsin"/>
</dbReference>
<dbReference type="Proteomes" id="UP001153709">
    <property type="component" value="Chromosome 7"/>
</dbReference>
<evidence type="ECO:0000259" key="6">
    <source>
        <dbReference type="PROSITE" id="PS50240"/>
    </source>
</evidence>
<reference evidence="7" key="1">
    <citation type="submission" date="2022-01" db="EMBL/GenBank/DDBJ databases">
        <authorList>
            <person name="King R."/>
        </authorList>
    </citation>
    <scope>NUCLEOTIDE SEQUENCE</scope>
</reference>
<accession>A0A9P0E596</accession>
<evidence type="ECO:0000256" key="1">
    <source>
        <dbReference type="ARBA" id="ARBA00004613"/>
    </source>
</evidence>
<dbReference type="InterPro" id="IPR009003">
    <property type="entry name" value="Peptidase_S1_PA"/>
</dbReference>
<gene>
    <name evidence="7" type="ORF">DIABBA_LOCUS10566</name>
</gene>